<protein>
    <submittedName>
        <fullName evidence="1">Uncharacterized protein</fullName>
    </submittedName>
</protein>
<reference evidence="1" key="1">
    <citation type="journal article" date="2021" name="Proc. Natl. Acad. Sci. U.S.A.">
        <title>A Catalog of Tens of Thousands of Viruses from Human Metagenomes Reveals Hidden Associations with Chronic Diseases.</title>
        <authorList>
            <person name="Tisza M.J."/>
            <person name="Buck C.B."/>
        </authorList>
    </citation>
    <scope>NUCLEOTIDE SEQUENCE</scope>
    <source>
        <strain evidence="1">Ctj7g1</strain>
    </source>
</reference>
<dbReference type="EMBL" id="BK015796">
    <property type="protein sequence ID" value="DAE25318.1"/>
    <property type="molecule type" value="Genomic_DNA"/>
</dbReference>
<sequence length="144" mass="17095">MAYVGLDSNRAWDGKELRRNFRNAIRDYDLSDGELMAERCSMLEMLIPLAKRMTGFTENSVPDDFMWLMRNMHLDDMTDNTYDESFVQKRIDIINNRTYGAFGENSLFPLDRAPEGYAKKWDSAERELWAQLNEWVWQQHGVLW</sequence>
<evidence type="ECO:0000313" key="1">
    <source>
        <dbReference type="EMBL" id="DAE25318.1"/>
    </source>
</evidence>
<organism evidence="1">
    <name type="scientific">Siphoviridae sp. ctj7g1</name>
    <dbReference type="NCBI Taxonomy" id="2826438"/>
    <lineage>
        <taxon>Viruses</taxon>
        <taxon>Duplodnaviria</taxon>
        <taxon>Heunggongvirae</taxon>
        <taxon>Uroviricota</taxon>
        <taxon>Caudoviricetes</taxon>
    </lineage>
</organism>
<accession>A0A8S5R1H3</accession>
<proteinExistence type="predicted"/>
<name>A0A8S5R1H3_9CAUD</name>